<dbReference type="PANTHER" id="PTHR44103">
    <property type="entry name" value="PROPROTEIN CONVERTASE P"/>
    <property type="match status" value="1"/>
</dbReference>
<dbReference type="Gene3D" id="2.60.40.4070">
    <property type="match status" value="1"/>
</dbReference>
<dbReference type="SUPFAM" id="SSF82171">
    <property type="entry name" value="DPP6 N-terminal domain-like"/>
    <property type="match status" value="1"/>
</dbReference>
<feature type="region of interest" description="Disordered" evidence="1">
    <location>
        <begin position="131"/>
        <end position="156"/>
    </location>
</feature>
<evidence type="ECO:0000313" key="4">
    <source>
        <dbReference type="Proteomes" id="UP000320580"/>
    </source>
</evidence>
<feature type="region of interest" description="Disordered" evidence="1">
    <location>
        <begin position="441"/>
        <end position="471"/>
    </location>
</feature>
<dbReference type="Gene3D" id="2.130.10.130">
    <property type="entry name" value="Integrin alpha, N-terminal"/>
    <property type="match status" value="1"/>
</dbReference>
<accession>A0A5B8IJS8</accession>
<dbReference type="InterPro" id="IPR011045">
    <property type="entry name" value="N2O_reductase_N"/>
</dbReference>
<dbReference type="SUPFAM" id="SSF69318">
    <property type="entry name" value="Integrin alpha N-terminal domain"/>
    <property type="match status" value="1"/>
</dbReference>
<evidence type="ECO:0000256" key="1">
    <source>
        <dbReference type="SAM" id="MobiDB-lite"/>
    </source>
</evidence>
<dbReference type="KEGG" id="sqz:FQU76_15415"/>
<gene>
    <name evidence="3" type="ORF">FQU76_15415</name>
</gene>
<protein>
    <recommendedName>
        <fullName evidence="2">FlgD/Vpr Ig-like domain-containing protein</fullName>
    </recommendedName>
</protein>
<dbReference type="OrthoDB" id="3275941at2"/>
<dbReference type="AlphaFoldDB" id="A0A5B8IJS8"/>
<dbReference type="InterPro" id="IPR028994">
    <property type="entry name" value="Integrin_alpha_N"/>
</dbReference>
<organism evidence="3 4">
    <name type="scientific">Streptomyces qinzhouensis</name>
    <dbReference type="NCBI Taxonomy" id="2599401"/>
    <lineage>
        <taxon>Bacteria</taxon>
        <taxon>Bacillati</taxon>
        <taxon>Actinomycetota</taxon>
        <taxon>Actinomycetes</taxon>
        <taxon>Kitasatosporales</taxon>
        <taxon>Streptomycetaceae</taxon>
        <taxon>Streptomyces</taxon>
    </lineage>
</organism>
<dbReference type="Pfam" id="PF13860">
    <property type="entry name" value="FlgD_ig"/>
    <property type="match status" value="1"/>
</dbReference>
<dbReference type="Proteomes" id="UP000320580">
    <property type="component" value="Chromosome"/>
</dbReference>
<dbReference type="InterPro" id="IPR025965">
    <property type="entry name" value="FlgD/Vpr_Ig-like"/>
</dbReference>
<sequence>MASAPPSPRGLTHAGRILGAAVLRCRGSRGGESLQHHNGRSRTAIRRSVATAVTVALGAGLVTAVAPAATAAPAAPATNPRANAAGEAVLPPQDRRTPRRVAVHEAGPTGYLATVEGNSTRVWTDFATGETRPVANDHQPGHSGLRSRTSVGDDGTRTVTITDLATDRNTAYRLPREAIYAEAYTRDAIVVYRKSAEGAITSLSILRRAADGTTTETPVTGVPDNSTSLLVFPREQQDFAAVIRARRGNIGVVSSWYLDYATAKLTEVPVGWSLHQPGQHRVIISFDPLENRVTTFDLRKPDAAPVVTDIPAPQGLEQRSGAVALVGDTILVSREINPYAKAPVLGGKLFAVPIGNTGETRELLPYATHQLVTAPDGSVLVTGGSSPRDWAVRRVTAEADGSPKMTTAHQIPAMPVPIDGLALGGGRLSYVAQPEGGQWRTLHSHDVTGSGTPVIGPRDKGYESNSPATGELHSLGDGRSAFVNGAGVLVPNPDGSLNSVDAPRPATLDEASGRYLILSGSADWQYIGDVRQHWGTNVPISRIKTAASVWGTTLWTPGKTAGSVVALDLKTRKSQPELKLGSGCVPNDLQAVGRWLYWACGTTKAGVYDRTAAKSLPVAAGGRAKLGDGFVVRESSGELALTNLHTGTTTPVATIPANAKWAVDKFGGHLAYTDAEQAIRVRAVDVPRGPIALAESEIDSAFTPAASSDDRTWNGHWQLSRPAGTWSVTVKNAAGAVVRTLAQGSVPQTGARLAAVWDGKSAAGRTLPNGKYGVTLTVDGRPLVSNWTTLYGSHDAPRDYNADGVPEVVTRLGADLTTHQGLVKTATGGTVQRVSKGWKNITAVLPMGDMNHQGWDDLVVRNTKGELWRHEGTGTGLPGPTSARVRIGGGFAAFDTILPAGDLTGDGRGDLLARKPDGKLFVYAVTATGALRSAGTVSGSFKGLTLIAPGDLTGDRHGDLLARDAGGELWRYNGTGKGTLGAKTLVQKDWAVTGKVFAGIGDLNGDGNADLVSRDTTGRLWQHLGTGKGTLSAATQVGTGWQRYTSLH</sequence>
<proteinExistence type="predicted"/>
<dbReference type="SUPFAM" id="SSF50974">
    <property type="entry name" value="Nitrous oxide reductase, N-terminal domain"/>
    <property type="match status" value="1"/>
</dbReference>
<feature type="domain" description="FlgD/Vpr Ig-like" evidence="2">
    <location>
        <begin position="710"/>
        <end position="778"/>
    </location>
</feature>
<dbReference type="PANTHER" id="PTHR44103:SF1">
    <property type="entry name" value="PROPROTEIN CONVERTASE P"/>
    <property type="match status" value="1"/>
</dbReference>
<evidence type="ECO:0000259" key="2">
    <source>
        <dbReference type="Pfam" id="PF13860"/>
    </source>
</evidence>
<dbReference type="EMBL" id="CP042266">
    <property type="protein sequence ID" value="QDY77679.1"/>
    <property type="molecule type" value="Genomic_DNA"/>
</dbReference>
<keyword evidence="4" id="KW-1185">Reference proteome</keyword>
<name>A0A5B8IJS8_9ACTN</name>
<reference evidence="3 4" key="1">
    <citation type="submission" date="2019-07" db="EMBL/GenBank/DDBJ databases">
        <authorList>
            <person name="Zhu P."/>
        </authorList>
    </citation>
    <scope>NUCLEOTIDE SEQUENCE [LARGE SCALE GENOMIC DNA]</scope>
    <source>
        <strain evidence="3 4">SSL-25</strain>
    </source>
</reference>
<evidence type="ECO:0000313" key="3">
    <source>
        <dbReference type="EMBL" id="QDY77679.1"/>
    </source>
</evidence>